<organism evidence="1 2">
    <name type="scientific">Entomophthora muscae</name>
    <dbReference type="NCBI Taxonomy" id="34485"/>
    <lineage>
        <taxon>Eukaryota</taxon>
        <taxon>Fungi</taxon>
        <taxon>Fungi incertae sedis</taxon>
        <taxon>Zoopagomycota</taxon>
        <taxon>Entomophthoromycotina</taxon>
        <taxon>Entomophthoromycetes</taxon>
        <taxon>Entomophthorales</taxon>
        <taxon>Entomophthoraceae</taxon>
        <taxon>Entomophthora</taxon>
    </lineage>
</organism>
<dbReference type="Proteomes" id="UP001165960">
    <property type="component" value="Unassembled WGS sequence"/>
</dbReference>
<name>A0ACC2UG44_9FUNG</name>
<accession>A0ACC2UG44</accession>
<dbReference type="EMBL" id="QTSX02000741">
    <property type="protein sequence ID" value="KAJ9085879.1"/>
    <property type="molecule type" value="Genomic_DNA"/>
</dbReference>
<keyword evidence="2" id="KW-1185">Reference proteome</keyword>
<evidence type="ECO:0000313" key="1">
    <source>
        <dbReference type="EMBL" id="KAJ9085879.1"/>
    </source>
</evidence>
<comment type="caution">
    <text evidence="1">The sequence shown here is derived from an EMBL/GenBank/DDBJ whole genome shotgun (WGS) entry which is preliminary data.</text>
</comment>
<reference evidence="1" key="1">
    <citation type="submission" date="2022-04" db="EMBL/GenBank/DDBJ databases">
        <title>Genome of the entomopathogenic fungus Entomophthora muscae.</title>
        <authorList>
            <person name="Elya C."/>
            <person name="Lovett B.R."/>
            <person name="Lee E."/>
            <person name="Macias A.M."/>
            <person name="Hajek A.E."/>
            <person name="De Bivort B.L."/>
            <person name="Kasson M.T."/>
            <person name="De Fine Licht H.H."/>
            <person name="Stajich J.E."/>
        </authorList>
    </citation>
    <scope>NUCLEOTIDE SEQUENCE</scope>
    <source>
        <strain evidence="1">Berkeley</strain>
    </source>
</reference>
<sequence>MKEICRIAISFKADYRQFPKTWIFGYRWNKGKKSAEKSNRRQKNSVGGRTSAVVPEVQKIEKSVAKVSPAKKTTVTVAKKAVKAKVSSKEKRLNPHSLPDPTHSTRYFYSPELENHCKKS</sequence>
<evidence type="ECO:0000313" key="2">
    <source>
        <dbReference type="Proteomes" id="UP001165960"/>
    </source>
</evidence>
<protein>
    <submittedName>
        <fullName evidence="1">Uncharacterized protein</fullName>
    </submittedName>
</protein>
<gene>
    <name evidence="1" type="ORF">DSO57_1009719</name>
</gene>
<proteinExistence type="predicted"/>